<keyword evidence="2" id="KW-1185">Reference proteome</keyword>
<reference evidence="1 2" key="1">
    <citation type="submission" date="2020-08" db="EMBL/GenBank/DDBJ databases">
        <title>Genomic Encyclopedia of Type Strains, Phase IV (KMG-IV): sequencing the most valuable type-strain genomes for metagenomic binning, comparative biology and taxonomic classification.</title>
        <authorList>
            <person name="Goeker M."/>
        </authorList>
    </citation>
    <scope>NUCLEOTIDE SEQUENCE [LARGE SCALE GENOMIC DNA]</scope>
    <source>
        <strain evidence="1 2">DSM 21431</strain>
    </source>
</reference>
<organism evidence="1 2">
    <name type="scientific">Bartonella chomelii</name>
    <dbReference type="NCBI Taxonomy" id="236402"/>
    <lineage>
        <taxon>Bacteria</taxon>
        <taxon>Pseudomonadati</taxon>
        <taxon>Pseudomonadota</taxon>
        <taxon>Alphaproteobacteria</taxon>
        <taxon>Hyphomicrobiales</taxon>
        <taxon>Bartonellaceae</taxon>
        <taxon>Bartonella</taxon>
    </lineage>
</organism>
<dbReference type="Proteomes" id="UP000548119">
    <property type="component" value="Unassembled WGS sequence"/>
</dbReference>
<gene>
    <name evidence="1" type="ORF">GGR10_001398</name>
</gene>
<evidence type="ECO:0008006" key="3">
    <source>
        <dbReference type="Google" id="ProtNLM"/>
    </source>
</evidence>
<evidence type="ECO:0000313" key="2">
    <source>
        <dbReference type="Proteomes" id="UP000548119"/>
    </source>
</evidence>
<protein>
    <recommendedName>
        <fullName evidence="3">Phage related protein</fullName>
    </recommendedName>
</protein>
<dbReference type="InterPro" id="IPR005564">
    <property type="entry name" value="Major_capsid_GpE"/>
</dbReference>
<comment type="caution">
    <text evidence="1">The sequence shown here is derived from an EMBL/GenBank/DDBJ whole genome shotgun (WGS) entry which is preliminary data.</text>
</comment>
<name>A0ABR6E4P5_9HYPH</name>
<proteinExistence type="predicted"/>
<dbReference type="EMBL" id="JACJIR010000016">
    <property type="protein sequence ID" value="MBA9083526.1"/>
    <property type="molecule type" value="Genomic_DNA"/>
</dbReference>
<evidence type="ECO:0000313" key="1">
    <source>
        <dbReference type="EMBL" id="MBA9083526.1"/>
    </source>
</evidence>
<accession>A0ABR6E4P5</accession>
<sequence>MFVHEFFSKLKSHKTVHEIYLAQRLNNAKGISKLSAIGFGHLGSFDFAGVTFISYRSSIGNYNVKAKTGTKQAMGIKPDECRFFPVNVPGVFQKTFAPGEGLDVVNTFGKPLYTVLVMDKERNTWVRPGVYSYPLFICTCPEMLFKAVVKAQ</sequence>
<dbReference type="Pfam" id="PF03864">
    <property type="entry name" value="Phage_cap_E"/>
    <property type="match status" value="1"/>
</dbReference>